<evidence type="ECO:0000259" key="23">
    <source>
        <dbReference type="Pfam" id="PF04389"/>
    </source>
</evidence>
<keyword evidence="15" id="KW-0482">Metalloprotease</keyword>
<evidence type="ECO:0000313" key="24">
    <source>
        <dbReference type="EMBL" id="KFF01525.1"/>
    </source>
</evidence>
<feature type="chain" id="PRO_5001800857" description="Carboxypeptidase Q" evidence="22">
    <location>
        <begin position="22"/>
        <end position="523"/>
    </location>
</feature>
<evidence type="ECO:0000256" key="10">
    <source>
        <dbReference type="ARBA" id="ARBA00022729"/>
    </source>
</evidence>
<dbReference type="RefSeq" id="WP_034706922.1">
    <property type="nucleotide sequence ID" value="NZ_JPRO01000017.1"/>
</dbReference>
<dbReference type="GO" id="GO:0005576">
    <property type="term" value="C:extracellular region"/>
    <property type="evidence" value="ECO:0007669"/>
    <property type="project" value="UniProtKB-SubCell"/>
</dbReference>
<dbReference type="Pfam" id="PF04389">
    <property type="entry name" value="Peptidase_M28"/>
    <property type="match status" value="1"/>
</dbReference>
<dbReference type="InterPro" id="IPR007484">
    <property type="entry name" value="Peptidase_M28"/>
</dbReference>
<comment type="caution">
    <text evidence="24">The sequence shown here is derived from an EMBL/GenBank/DDBJ whole genome shotgun (WGS) entry which is preliminary data.</text>
</comment>
<evidence type="ECO:0000256" key="17">
    <source>
        <dbReference type="ARBA" id="ARBA00023180"/>
    </source>
</evidence>
<evidence type="ECO:0000256" key="11">
    <source>
        <dbReference type="ARBA" id="ARBA00022801"/>
    </source>
</evidence>
<keyword evidence="11" id="KW-0378">Hydrolase</keyword>
<keyword evidence="14" id="KW-0333">Golgi apparatus</keyword>
<dbReference type="SUPFAM" id="SSF53187">
    <property type="entry name" value="Zn-dependent exopeptidases"/>
    <property type="match status" value="1"/>
</dbReference>
<evidence type="ECO:0000256" key="4">
    <source>
        <dbReference type="ARBA" id="ARBA00004613"/>
    </source>
</evidence>
<organism evidence="24 25">
    <name type="scientific">Chryseobacterium luteum</name>
    <dbReference type="NCBI Taxonomy" id="421531"/>
    <lineage>
        <taxon>Bacteria</taxon>
        <taxon>Pseudomonadati</taxon>
        <taxon>Bacteroidota</taxon>
        <taxon>Flavobacteriia</taxon>
        <taxon>Flavobacteriales</taxon>
        <taxon>Weeksellaceae</taxon>
        <taxon>Chryseobacterium group</taxon>
        <taxon>Chryseobacterium</taxon>
    </lineage>
</organism>
<keyword evidence="13" id="KW-0862">Zinc</keyword>
<evidence type="ECO:0000256" key="12">
    <source>
        <dbReference type="ARBA" id="ARBA00022824"/>
    </source>
</evidence>
<keyword evidence="8" id="KW-0645">Protease</keyword>
<dbReference type="PANTHER" id="PTHR12053:SF3">
    <property type="entry name" value="CARBOXYPEPTIDASE Q"/>
    <property type="match status" value="1"/>
</dbReference>
<keyword evidence="12" id="KW-0256">Endoplasmic reticulum</keyword>
<evidence type="ECO:0000256" key="5">
    <source>
        <dbReference type="ARBA" id="ARBA00014116"/>
    </source>
</evidence>
<feature type="region of interest" description="Disordered" evidence="21">
    <location>
        <begin position="488"/>
        <end position="523"/>
    </location>
</feature>
<dbReference type="OrthoDB" id="9769665at2"/>
<evidence type="ECO:0000256" key="8">
    <source>
        <dbReference type="ARBA" id="ARBA00022670"/>
    </source>
</evidence>
<evidence type="ECO:0000256" key="9">
    <source>
        <dbReference type="ARBA" id="ARBA00022723"/>
    </source>
</evidence>
<dbReference type="PANTHER" id="PTHR12053">
    <property type="entry name" value="PROTEASE FAMILY M28 PLASMA GLUTAMATE CARBOXYPEPTIDASE-RELATED"/>
    <property type="match status" value="1"/>
</dbReference>
<dbReference type="GO" id="GO:0004180">
    <property type="term" value="F:carboxypeptidase activity"/>
    <property type="evidence" value="ECO:0007669"/>
    <property type="project" value="UniProtKB-KW"/>
</dbReference>
<evidence type="ECO:0000256" key="18">
    <source>
        <dbReference type="ARBA" id="ARBA00023228"/>
    </source>
</evidence>
<evidence type="ECO:0000256" key="20">
    <source>
        <dbReference type="ARBA" id="ARBA00033328"/>
    </source>
</evidence>
<evidence type="ECO:0000256" key="22">
    <source>
        <dbReference type="SAM" id="SignalP"/>
    </source>
</evidence>
<evidence type="ECO:0000256" key="15">
    <source>
        <dbReference type="ARBA" id="ARBA00023049"/>
    </source>
</evidence>
<evidence type="ECO:0000256" key="6">
    <source>
        <dbReference type="ARBA" id="ARBA00022525"/>
    </source>
</evidence>
<dbReference type="Gene3D" id="3.50.30.30">
    <property type="match status" value="1"/>
</dbReference>
<accession>A0A085ZAR1</accession>
<dbReference type="InterPro" id="IPR039866">
    <property type="entry name" value="CPQ"/>
</dbReference>
<keyword evidence="17" id="KW-0325">Glycoprotein</keyword>
<proteinExistence type="predicted"/>
<comment type="subunit">
    <text evidence="19">Homodimer. The monomeric form is inactive while the homodimer is active.</text>
</comment>
<comment type="subcellular location">
    <subcellularLocation>
        <location evidence="1">Endoplasmic reticulum</location>
    </subcellularLocation>
    <subcellularLocation>
        <location evidence="3">Golgi apparatus</location>
    </subcellularLocation>
    <subcellularLocation>
        <location evidence="2">Lysosome</location>
    </subcellularLocation>
    <subcellularLocation>
        <location evidence="4">Secreted</location>
    </subcellularLocation>
</comment>
<dbReference type="EMBL" id="JPRO01000017">
    <property type="protein sequence ID" value="KFF01525.1"/>
    <property type="molecule type" value="Genomic_DNA"/>
</dbReference>
<dbReference type="Proteomes" id="UP000028703">
    <property type="component" value="Unassembled WGS sequence"/>
</dbReference>
<keyword evidence="6" id="KW-0964">Secreted</keyword>
<keyword evidence="9" id="KW-0479">Metal-binding</keyword>
<name>A0A085ZAR1_9FLAO</name>
<evidence type="ECO:0000313" key="25">
    <source>
        <dbReference type="Proteomes" id="UP000028703"/>
    </source>
</evidence>
<keyword evidence="25" id="KW-1185">Reference proteome</keyword>
<keyword evidence="7" id="KW-0121">Carboxypeptidase</keyword>
<evidence type="ECO:0000256" key="2">
    <source>
        <dbReference type="ARBA" id="ARBA00004371"/>
    </source>
</evidence>
<evidence type="ECO:0000256" key="7">
    <source>
        <dbReference type="ARBA" id="ARBA00022645"/>
    </source>
</evidence>
<evidence type="ECO:0000256" key="1">
    <source>
        <dbReference type="ARBA" id="ARBA00004240"/>
    </source>
</evidence>
<evidence type="ECO:0000256" key="16">
    <source>
        <dbReference type="ARBA" id="ARBA00023145"/>
    </source>
</evidence>
<sequence length="523" mass="57985">MKINRFFAVPAIVLAAQFSWAQVKVDPKEKLDPVVKSFVDEINSNSQLENMAYELLDGIGPRLVGTPEMQAANEWSAAKLRSWGIESSLQQFGTWKGWQRGITHVDMVYPRVKSLAATQLAWSPATKKAVEAEVVVLPKVSSKAEFDAWLPSAKGKIMLMAQYQKIGRSDEQIKEFATPELYEKLKAEKEQAGKDFRDYVKNIGYDNNTLPEALEKAGAAGIAISNWTGIMGANRIFGAKTSKIPMIDIDLEDYGMLYRMAEKGAKPRIKVEAQSRTLPDAKNFNTIGIIKGKEKPEEYVILSAHLDSWDGAQGATDNGTGTLTMLEAMRILKKYYPNNKRTIVIGLWGSEEQGLNGSRGFVADNPQIMKGTQAVFNQDNGTGRVINIGGQGFVDSYSYIGKWLTGVPKTVRDHIKTDFPGIPGGGGSDHASFVAAGVPGFSLSSLNWGYFGYTWHTTKDTYDKIVFDEVKNNVVLTATLAYMASEDPEFTSREKRVMPQDDKGETVKWPEAKEPKRDSKEYK</sequence>
<keyword evidence="16" id="KW-0865">Zymogen</keyword>
<evidence type="ECO:0000256" key="3">
    <source>
        <dbReference type="ARBA" id="ARBA00004555"/>
    </source>
</evidence>
<evidence type="ECO:0000256" key="21">
    <source>
        <dbReference type="SAM" id="MobiDB-lite"/>
    </source>
</evidence>
<dbReference type="STRING" id="421531.IX38_17700"/>
<dbReference type="GO" id="GO:0070573">
    <property type="term" value="F:metallodipeptidase activity"/>
    <property type="evidence" value="ECO:0007669"/>
    <property type="project" value="InterPro"/>
</dbReference>
<dbReference type="AlphaFoldDB" id="A0A085ZAR1"/>
<keyword evidence="10 22" id="KW-0732">Signal</keyword>
<feature type="compositionally biased region" description="Basic and acidic residues" evidence="21">
    <location>
        <begin position="490"/>
        <end position="523"/>
    </location>
</feature>
<feature type="domain" description="Peptidase M28" evidence="23">
    <location>
        <begin position="285"/>
        <end position="473"/>
    </location>
</feature>
<evidence type="ECO:0000256" key="13">
    <source>
        <dbReference type="ARBA" id="ARBA00022833"/>
    </source>
</evidence>
<protein>
    <recommendedName>
        <fullName evidence="5">Carboxypeptidase Q</fullName>
    </recommendedName>
    <alternativeName>
        <fullName evidence="20">Plasma glutamate carboxypeptidase</fullName>
    </alternativeName>
</protein>
<gene>
    <name evidence="24" type="ORF">IX38_17700</name>
</gene>
<dbReference type="Gene3D" id="3.40.630.10">
    <property type="entry name" value="Zn peptidases"/>
    <property type="match status" value="1"/>
</dbReference>
<dbReference type="GO" id="GO:0006508">
    <property type="term" value="P:proteolysis"/>
    <property type="evidence" value="ECO:0007669"/>
    <property type="project" value="UniProtKB-KW"/>
</dbReference>
<dbReference type="GO" id="GO:0005764">
    <property type="term" value="C:lysosome"/>
    <property type="evidence" value="ECO:0007669"/>
    <property type="project" value="UniProtKB-SubCell"/>
</dbReference>
<evidence type="ECO:0000256" key="14">
    <source>
        <dbReference type="ARBA" id="ARBA00023034"/>
    </source>
</evidence>
<dbReference type="GO" id="GO:0046872">
    <property type="term" value="F:metal ion binding"/>
    <property type="evidence" value="ECO:0007669"/>
    <property type="project" value="UniProtKB-KW"/>
</dbReference>
<keyword evidence="18" id="KW-0458">Lysosome</keyword>
<evidence type="ECO:0000256" key="19">
    <source>
        <dbReference type="ARBA" id="ARBA00025833"/>
    </source>
</evidence>
<dbReference type="eggNOG" id="COG2234">
    <property type="taxonomic scope" value="Bacteria"/>
</dbReference>
<reference evidence="24 25" key="1">
    <citation type="submission" date="2014-07" db="EMBL/GenBank/DDBJ databases">
        <title>Genome of Chryseobacterium luteum DSM 18605.</title>
        <authorList>
            <person name="Stropko S.J."/>
            <person name="Pipes S.E."/>
            <person name="Newman J.D."/>
        </authorList>
    </citation>
    <scope>NUCLEOTIDE SEQUENCE [LARGE SCALE GENOMIC DNA]</scope>
    <source>
        <strain evidence="24 25">DSM 18605</strain>
    </source>
</reference>
<feature type="signal peptide" evidence="22">
    <location>
        <begin position="1"/>
        <end position="21"/>
    </location>
</feature>